<dbReference type="InterPro" id="IPR014883">
    <property type="entry name" value="VRR_NUC"/>
</dbReference>
<keyword evidence="7" id="KW-0479">Metal-binding</keyword>
<sequence length="560" mass="63302">MPASSPDPYYYLANFERAIRWVAERSDDLLDADERAFIRDFSLLPRASRALLVRMVMRRGSLFRTARLVYEEIGCPLAASAPLCAHGWLDAAPLLTLDDVFRLVTKVELAHVFPDRRAVLRGRKSDALDSLRRDHPDARPYAQWHPTADDAVLQVTIGARVDRLRLLFFGNLHQDWSEFVLADLGVFQYEQVAFERSSRAFQCRADVDAYLVLHACRETLELLGTAHDDDAFDALLHVAMSDTDITAASTRANSWLAHRRDKLLFRLGQHCERRQDWTRALAVYQGSAYPGARHRRMRVLERAGRPDAALALARVALDAPESDAEAQRVARMLPRLHRALGTPLARQPAAPRLAKTRLVLPRPSGPFSVERIACEALAEPGTVVHYVENALLNSLFGLLCWDAIFAAVPGAFFHPFQSGPADLHAPDFAARRTPWFAAALAQLDGEDYKATILRHFHAKAGLQSPFVFWGWLTDDLLQLALRCLPAAHLKRCFERLMVDVVANRTGFPDLIRFWPEEGRYEMVEIKGPGDRLQDNQLRWLAYCAAHDMPMRVVHVEWEAA</sequence>
<dbReference type="InterPro" id="IPR040603">
    <property type="entry name" value="FAN1_SAP_bact"/>
</dbReference>
<dbReference type="EC" id="3.1.4.1" evidence="5"/>
<evidence type="ECO:0000256" key="7">
    <source>
        <dbReference type="ARBA" id="ARBA00022723"/>
    </source>
</evidence>
<evidence type="ECO:0000256" key="2">
    <source>
        <dbReference type="ARBA" id="ARBA00001936"/>
    </source>
</evidence>
<comment type="similarity">
    <text evidence="4">Belongs to the FAN1 family.</text>
</comment>
<comment type="cofactor">
    <cofactor evidence="2">
        <name>Mn(2+)</name>
        <dbReference type="ChEBI" id="CHEBI:29035"/>
    </cofactor>
</comment>
<evidence type="ECO:0000256" key="5">
    <source>
        <dbReference type="ARBA" id="ARBA00012029"/>
    </source>
</evidence>
<dbReference type="InterPro" id="IPR033315">
    <property type="entry name" value="Fan1-like"/>
</dbReference>
<name>A0ABT3ZI94_9BURK</name>
<keyword evidence="9" id="KW-0460">Magnesium</keyword>
<dbReference type="PANTHER" id="PTHR15749:SF4">
    <property type="entry name" value="FANCONI-ASSOCIATED NUCLEASE 1"/>
    <property type="match status" value="1"/>
</dbReference>
<dbReference type="Gene3D" id="3.40.1350.10">
    <property type="match status" value="1"/>
</dbReference>
<dbReference type="InterPro" id="IPR011856">
    <property type="entry name" value="tRNA_endonuc-like_dom_sf"/>
</dbReference>
<proteinExistence type="inferred from homology"/>
<dbReference type="Pfam" id="PF18081">
    <property type="entry name" value="FANC_SAP"/>
    <property type="match status" value="1"/>
</dbReference>
<evidence type="ECO:0000259" key="11">
    <source>
        <dbReference type="SMART" id="SM00990"/>
    </source>
</evidence>
<evidence type="ECO:0000256" key="9">
    <source>
        <dbReference type="ARBA" id="ARBA00022842"/>
    </source>
</evidence>
<feature type="domain" description="VRR-NUC" evidence="11">
    <location>
        <begin position="443"/>
        <end position="557"/>
    </location>
</feature>
<protein>
    <recommendedName>
        <fullName evidence="5">phosphodiesterase I</fullName>
        <ecNumber evidence="5">3.1.4.1</ecNumber>
    </recommendedName>
</protein>
<dbReference type="SMART" id="SM00990">
    <property type="entry name" value="VRR_NUC"/>
    <property type="match status" value="1"/>
</dbReference>
<dbReference type="RefSeq" id="WP_267845555.1">
    <property type="nucleotide sequence ID" value="NZ_JAPMXC010000001.1"/>
</dbReference>
<organism evidence="12 13">
    <name type="scientific">Robbsia betulipollinis</name>
    <dbReference type="NCBI Taxonomy" id="2981849"/>
    <lineage>
        <taxon>Bacteria</taxon>
        <taxon>Pseudomonadati</taxon>
        <taxon>Pseudomonadota</taxon>
        <taxon>Betaproteobacteria</taxon>
        <taxon>Burkholderiales</taxon>
        <taxon>Burkholderiaceae</taxon>
        <taxon>Robbsia</taxon>
    </lineage>
</organism>
<evidence type="ECO:0000313" key="13">
    <source>
        <dbReference type="Proteomes" id="UP001082899"/>
    </source>
</evidence>
<evidence type="ECO:0000256" key="3">
    <source>
        <dbReference type="ARBA" id="ARBA00001946"/>
    </source>
</evidence>
<keyword evidence="8" id="KW-0378">Hydrolase</keyword>
<dbReference type="PANTHER" id="PTHR15749">
    <property type="entry name" value="FANCONI-ASSOCIATED NUCLEASE 1"/>
    <property type="match status" value="1"/>
</dbReference>
<evidence type="ECO:0000256" key="4">
    <source>
        <dbReference type="ARBA" id="ARBA00005533"/>
    </source>
</evidence>
<comment type="caution">
    <text evidence="12">The sequence shown here is derived from an EMBL/GenBank/DDBJ whole genome shotgun (WGS) entry which is preliminary data.</text>
</comment>
<evidence type="ECO:0000256" key="10">
    <source>
        <dbReference type="ARBA" id="ARBA00023211"/>
    </source>
</evidence>
<dbReference type="Pfam" id="PF08774">
    <property type="entry name" value="VRR_NUC"/>
    <property type="match status" value="1"/>
</dbReference>
<dbReference type="InterPro" id="IPR049125">
    <property type="entry name" value="FAN1-like_WH"/>
</dbReference>
<evidence type="ECO:0000256" key="1">
    <source>
        <dbReference type="ARBA" id="ARBA00000983"/>
    </source>
</evidence>
<evidence type="ECO:0000256" key="6">
    <source>
        <dbReference type="ARBA" id="ARBA00022722"/>
    </source>
</evidence>
<accession>A0ABT3ZI94</accession>
<dbReference type="Proteomes" id="UP001082899">
    <property type="component" value="Unassembled WGS sequence"/>
</dbReference>
<keyword evidence="10" id="KW-0464">Manganese</keyword>
<dbReference type="Pfam" id="PF21315">
    <property type="entry name" value="FAN1_HTH"/>
    <property type="match status" value="1"/>
</dbReference>
<dbReference type="EMBL" id="JAPMXC010000001">
    <property type="protein sequence ID" value="MCY0386236.1"/>
    <property type="molecule type" value="Genomic_DNA"/>
</dbReference>
<comment type="cofactor">
    <cofactor evidence="3">
        <name>Mg(2+)</name>
        <dbReference type="ChEBI" id="CHEBI:18420"/>
    </cofactor>
</comment>
<reference evidence="12" key="1">
    <citation type="submission" date="2022-11" db="EMBL/GenBank/DDBJ databases">
        <title>Robbsia betulipollinis sp. nov., isolated from pollen of birch (Betula pendula).</title>
        <authorList>
            <person name="Shi H."/>
            <person name="Ambika Manirajan B."/>
            <person name="Ratering S."/>
            <person name="Geissler-Plaum R."/>
            <person name="Schnell S."/>
        </authorList>
    </citation>
    <scope>NUCLEOTIDE SEQUENCE</scope>
    <source>
        <strain evidence="12">Bb-Pol-6</strain>
    </source>
</reference>
<gene>
    <name evidence="12" type="ORF">OVY01_03030</name>
</gene>
<evidence type="ECO:0000256" key="8">
    <source>
        <dbReference type="ARBA" id="ARBA00022801"/>
    </source>
</evidence>
<keyword evidence="13" id="KW-1185">Reference proteome</keyword>
<evidence type="ECO:0000313" key="12">
    <source>
        <dbReference type="EMBL" id="MCY0386236.1"/>
    </source>
</evidence>
<keyword evidence="6" id="KW-0540">Nuclease</keyword>
<comment type="catalytic activity">
    <reaction evidence="1">
        <text>Hydrolytically removes 5'-nucleotides successively from the 3'-hydroxy termini of 3'-hydroxy-terminated oligonucleotides.</text>
        <dbReference type="EC" id="3.1.4.1"/>
    </reaction>
</comment>